<protein>
    <submittedName>
        <fullName evidence="3">Uncharacterized protein</fullName>
    </submittedName>
</protein>
<evidence type="ECO:0000313" key="2">
    <source>
        <dbReference type="Proteomes" id="UP000887581"/>
    </source>
</evidence>
<evidence type="ECO:0000313" key="3">
    <source>
        <dbReference type="WBParaSite" id="sdigi.contig103.g4379.t1"/>
    </source>
</evidence>
<name>A0A915PI38_9BILA</name>
<accession>A0A915PI38</accession>
<feature type="compositionally biased region" description="Basic and acidic residues" evidence="1">
    <location>
        <begin position="7"/>
        <end position="22"/>
    </location>
</feature>
<proteinExistence type="predicted"/>
<evidence type="ECO:0000256" key="1">
    <source>
        <dbReference type="SAM" id="MobiDB-lite"/>
    </source>
</evidence>
<dbReference type="WBParaSite" id="sdigi.contig103.g4379.t1">
    <property type="protein sequence ID" value="sdigi.contig103.g4379.t1"/>
    <property type="gene ID" value="sdigi.contig103.g4379"/>
</dbReference>
<dbReference type="AlphaFoldDB" id="A0A915PI38"/>
<feature type="region of interest" description="Disordered" evidence="1">
    <location>
        <begin position="1"/>
        <end position="30"/>
    </location>
</feature>
<dbReference type="Proteomes" id="UP000887581">
    <property type="component" value="Unplaced"/>
</dbReference>
<keyword evidence="2" id="KW-1185">Reference proteome</keyword>
<organism evidence="2 3">
    <name type="scientific">Setaria digitata</name>
    <dbReference type="NCBI Taxonomy" id="48799"/>
    <lineage>
        <taxon>Eukaryota</taxon>
        <taxon>Metazoa</taxon>
        <taxon>Ecdysozoa</taxon>
        <taxon>Nematoda</taxon>
        <taxon>Chromadorea</taxon>
        <taxon>Rhabditida</taxon>
        <taxon>Spirurina</taxon>
        <taxon>Spiruromorpha</taxon>
        <taxon>Filarioidea</taxon>
        <taxon>Setariidae</taxon>
        <taxon>Setaria</taxon>
    </lineage>
</organism>
<sequence length="50" mass="5961">MWKRSRKYTEKLHPSDSTKQRGQDTGQWGWLREEWSGRMDGQIHLNGETA</sequence>
<reference evidence="3" key="1">
    <citation type="submission" date="2022-11" db="UniProtKB">
        <authorList>
            <consortium name="WormBaseParasite"/>
        </authorList>
    </citation>
    <scope>IDENTIFICATION</scope>
</reference>